<dbReference type="Pfam" id="PF13365">
    <property type="entry name" value="Trypsin_2"/>
    <property type="match status" value="1"/>
</dbReference>
<evidence type="ECO:0000313" key="5">
    <source>
        <dbReference type="EMBL" id="VAX24061.1"/>
    </source>
</evidence>
<keyword evidence="1" id="KW-0645">Protease</keyword>
<dbReference type="InterPro" id="IPR001478">
    <property type="entry name" value="PDZ"/>
</dbReference>
<evidence type="ECO:0000256" key="1">
    <source>
        <dbReference type="ARBA" id="ARBA00022670"/>
    </source>
</evidence>
<evidence type="ECO:0000259" key="4">
    <source>
        <dbReference type="PROSITE" id="PS50106"/>
    </source>
</evidence>
<keyword evidence="3" id="KW-0720">Serine protease</keyword>
<reference evidence="5" key="1">
    <citation type="submission" date="2018-06" db="EMBL/GenBank/DDBJ databases">
        <authorList>
            <person name="Zhirakovskaya E."/>
        </authorList>
    </citation>
    <scope>NUCLEOTIDE SEQUENCE</scope>
</reference>
<dbReference type="InterPro" id="IPR046449">
    <property type="entry name" value="DEGP_PDZ_sf"/>
</dbReference>
<dbReference type="PANTHER" id="PTHR45980">
    <property type="match status" value="1"/>
</dbReference>
<dbReference type="InterPro" id="IPR043504">
    <property type="entry name" value="Peptidase_S1_PA_chymotrypsin"/>
</dbReference>
<dbReference type="EMBL" id="UOGE01000092">
    <property type="protein sequence ID" value="VAX24061.1"/>
    <property type="molecule type" value="Genomic_DNA"/>
</dbReference>
<dbReference type="GO" id="GO:0004252">
    <property type="term" value="F:serine-type endopeptidase activity"/>
    <property type="evidence" value="ECO:0007669"/>
    <property type="project" value="InterPro"/>
</dbReference>
<accession>A0A3B1CBP1</accession>
<dbReference type="Pfam" id="PF17815">
    <property type="entry name" value="PDZ_3"/>
    <property type="match status" value="1"/>
</dbReference>
<dbReference type="SUPFAM" id="SSF50156">
    <property type="entry name" value="PDZ domain-like"/>
    <property type="match status" value="1"/>
</dbReference>
<dbReference type="SUPFAM" id="SSF50494">
    <property type="entry name" value="Trypsin-like serine proteases"/>
    <property type="match status" value="1"/>
</dbReference>
<evidence type="ECO:0000256" key="2">
    <source>
        <dbReference type="ARBA" id="ARBA00022801"/>
    </source>
</evidence>
<dbReference type="AlphaFoldDB" id="A0A3B1CBP1"/>
<gene>
    <name evidence="5" type="ORF">MNBD_NITROSPINAE02-2225</name>
</gene>
<name>A0A3B1CBP1_9ZZZZ</name>
<dbReference type="InterPro" id="IPR036034">
    <property type="entry name" value="PDZ_sf"/>
</dbReference>
<organism evidence="5">
    <name type="scientific">hydrothermal vent metagenome</name>
    <dbReference type="NCBI Taxonomy" id="652676"/>
    <lineage>
        <taxon>unclassified sequences</taxon>
        <taxon>metagenomes</taxon>
        <taxon>ecological metagenomes</taxon>
    </lineage>
</organism>
<dbReference type="InterPro" id="IPR009003">
    <property type="entry name" value="Peptidase_S1_PA"/>
</dbReference>
<feature type="domain" description="PDZ" evidence="4">
    <location>
        <begin position="237"/>
        <end position="292"/>
    </location>
</feature>
<dbReference type="InterPro" id="IPR001940">
    <property type="entry name" value="Peptidase_S1C"/>
</dbReference>
<keyword evidence="2" id="KW-0378">Hydrolase</keyword>
<proteinExistence type="predicted"/>
<protein>
    <recommendedName>
        <fullName evidence="4">PDZ domain-containing protein</fullName>
    </recommendedName>
</protein>
<dbReference type="Gene3D" id="2.30.42.10">
    <property type="match status" value="1"/>
</dbReference>
<dbReference type="PROSITE" id="PS50106">
    <property type="entry name" value="PDZ"/>
    <property type="match status" value="1"/>
</dbReference>
<sequence>MGIRFLLVSLIVFSATAAYPAGTRGLSLDIVNKSVVKILSVKRKPSYSQPWQFKGQSRGVGTGVIIEGERILTNAHVVGGAMFIEIKKSNNPKKYIAYVEAVGHECDLAILKPRDKSFFDGTAPMELGELPDLHDTISVYGFPTGGAEISITEGIISRIEQLNYAHSGVKLLGAQIDAAVNPGNSGGPALKKDKIVGIAMQSLRSGDNIGYIIPTPIIKHFLKDIEDGNFDGFPDGGVMIQRLENEYLRNYYGLGPDDTGVSATKVIEGGSMWGVLKEGDVIVSLNGSPVANDGTVKLGKNLRVSLSYILHKHFQGETLEMEIIRDKERLKLQVELKKMVKLVPQEQDVKPSYYIYGGLIFMPLTYNYLREWGRNWHRIAPINLLSQASLGFPTRERSQVVFLSSVLAHEINAGYHGFSNLIVEKVNGEKIVDMKGLVAAFKHGRDRFTVIEMARGMRIALDDKAVQAVRGEILKRYGIPSAASKNLQ</sequence>
<evidence type="ECO:0000256" key="3">
    <source>
        <dbReference type="ARBA" id="ARBA00022825"/>
    </source>
</evidence>
<dbReference type="Gene3D" id="2.40.10.10">
    <property type="entry name" value="Trypsin-like serine proteases"/>
    <property type="match status" value="2"/>
</dbReference>
<dbReference type="InterPro" id="IPR041517">
    <property type="entry name" value="DEGP_PDZ"/>
</dbReference>
<dbReference type="Gene3D" id="3.20.190.20">
    <property type="match status" value="1"/>
</dbReference>
<dbReference type="PANTHER" id="PTHR45980:SF9">
    <property type="entry name" value="PROTEASE DO-LIKE 10, MITOCHONDRIAL-RELATED"/>
    <property type="match status" value="1"/>
</dbReference>
<dbReference type="PRINTS" id="PR00834">
    <property type="entry name" value="PROTEASES2C"/>
</dbReference>
<dbReference type="GO" id="GO:0006508">
    <property type="term" value="P:proteolysis"/>
    <property type="evidence" value="ECO:0007669"/>
    <property type="project" value="UniProtKB-KW"/>
</dbReference>